<feature type="domain" description="CAP-Gly" evidence="4">
    <location>
        <begin position="570"/>
        <end position="628"/>
    </location>
</feature>
<feature type="compositionally biased region" description="Polar residues" evidence="3">
    <location>
        <begin position="373"/>
        <end position="401"/>
    </location>
</feature>
<dbReference type="OrthoDB" id="2130750at2759"/>
<sequence length="1271" mass="136418">MAPPPPTIIHCSSLADYEYQMTSLRDPILIPETEETWDRIANAMIRMTALVRGNAADYPLETVANVRPVSRPLNSAASSERTRLSGVAIELLTCLNGFNPPDLEREPRAREIEGTIRLTATDASADVRKIAKKIFEAYKQLLPRRVESFTQPLTPTVKKYLNIKASAAPSSNSNPPSRPPSSQSLNLVQERPPKQQFSSSTSAIRSNSGTFPTRRPTQPPHRLGGKVKSDMAPPVFIPKRPDSAATTTSNHEHDDDVLFKSEPRVAASVPGSSSTMPERPRTISQSQPQRPPSSTGTLNARGPMRQPIPQEPPRGVRSGPIRPGTMGAPGGQPTERKERVASEKLKTVIVLLNEKPKPAPPQPSEKPKPVPSRTKSSVTAGTKSSNAKTASGSADQKSSAHAKTVKSKGDAKVAKAAVASVESRPSRQTHARARSKTPALVPVQVPLPPSPGPGDAPALVPLPPSPDLRELEIPALVPLPPSPPPSPPIPPAPVVEIPRPVTPKRTLGHLAPLAVEQTPISALVADIQRGFLFTPFTPFTPAPRAGRSFEEGDNVRIESLGYEGTLKYLGEIDGKPGHWAGVELSGGFAGKGKNNGAVNGKQYFVCPPNCGSSRPSSVASSRNGRITPSFSLSGRITPSASTSTSTGRKTPSFSNGRATPSLPNGRVTPSAGRKTPGGPVPATRARSVTGNARAAVDAITPVRPAAAQNIITPGSRASNRTSGIGVGVPPGSPSRRNTPRARVPSGIAMPPPASPSIKSGRSISVTMSDQGFSHRGANSLTDLESNGKALQDKIAQLMAGRVPRPGSSASGGSSGHSEELQQEIERLHARLTAAEDENRRLRESTDAQNGAVQRAEKLAAEQKQSATRITELESTVRANERLLNERETAIEAVERAAKEKEADIEKIKSDADARLRDIQSKLDDKEALVDNLKELIEAKEGLQTENDAVLQAKNAEITLLEARVQKAYAELEDERQELGAQVEELRKAGQETIALYEERLSAADTQRYELEDLIASLDEQLRAKLEPLSPVTAQRQATSAVEIDNESLREQVQHLQKRIAVLEDQLEEAHATFDREEAADLKVLEENIEQSILREEALESSDGSVPTSAAGDVAVLHKKYEVYAIASVLCLTKRSIYREDELERELERLREKVARSQKKSSKLSTEPPAAPPDERPVGSGAKKISTEPVSAGTQEVCEICERPGHDIFTCDLLKDDVAPMPMSAPAMSTSMSMSSMSSMSMGGDADEELFCEDCEGRGHTAENCPHSLDVF</sequence>
<dbReference type="InterPro" id="IPR000938">
    <property type="entry name" value="CAP-Gly_domain"/>
</dbReference>
<dbReference type="EMBL" id="KZ110592">
    <property type="protein sequence ID" value="OSX66359.1"/>
    <property type="molecule type" value="Genomic_DNA"/>
</dbReference>
<reference evidence="5 6" key="1">
    <citation type="submission" date="2017-04" db="EMBL/GenBank/DDBJ databases">
        <title>Genome Sequence of the Model Brown-Rot Fungus Postia placenta SB12.</title>
        <authorList>
            <consortium name="DOE Joint Genome Institute"/>
            <person name="Gaskell J."/>
            <person name="Kersten P."/>
            <person name="Larrondo L.F."/>
            <person name="Canessa P."/>
            <person name="Martinez D."/>
            <person name="Hibbett D."/>
            <person name="Schmoll M."/>
            <person name="Kubicek C.P."/>
            <person name="Martinez A.T."/>
            <person name="Yadav J."/>
            <person name="Master E."/>
            <person name="Magnuson J.K."/>
            <person name="James T."/>
            <person name="Yaver D."/>
            <person name="Berka R."/>
            <person name="Labutti K."/>
            <person name="Lipzen A."/>
            <person name="Aerts A."/>
            <person name="Barry K."/>
            <person name="Henrissat B."/>
            <person name="Blanchette R."/>
            <person name="Grigoriev I."/>
            <person name="Cullen D."/>
        </authorList>
    </citation>
    <scope>NUCLEOTIDE SEQUENCE [LARGE SCALE GENOMIC DNA]</scope>
    <source>
        <strain evidence="5 6">MAD-698-R-SB12</strain>
    </source>
</reference>
<feature type="compositionally biased region" description="Basic and acidic residues" evidence="3">
    <location>
        <begin position="334"/>
        <end position="346"/>
    </location>
</feature>
<evidence type="ECO:0000256" key="2">
    <source>
        <dbReference type="SAM" id="Coils"/>
    </source>
</evidence>
<feature type="compositionally biased region" description="Low complexity" evidence="3">
    <location>
        <begin position="167"/>
        <end position="186"/>
    </location>
</feature>
<feature type="region of interest" description="Disordered" evidence="3">
    <location>
        <begin position="713"/>
        <end position="761"/>
    </location>
</feature>
<feature type="compositionally biased region" description="Polar residues" evidence="3">
    <location>
        <begin position="622"/>
        <end position="662"/>
    </location>
</feature>
<dbReference type="Gene3D" id="2.30.30.190">
    <property type="entry name" value="CAP Gly-rich-like domain"/>
    <property type="match status" value="1"/>
</dbReference>
<dbReference type="AlphaFoldDB" id="A0A1X6NCH8"/>
<evidence type="ECO:0000256" key="1">
    <source>
        <dbReference type="ARBA" id="ARBA00023054"/>
    </source>
</evidence>
<dbReference type="STRING" id="670580.A0A1X6NCH8"/>
<dbReference type="InterPro" id="IPR011989">
    <property type="entry name" value="ARM-like"/>
</dbReference>
<dbReference type="PROSITE" id="PS50245">
    <property type="entry name" value="CAP_GLY_2"/>
    <property type="match status" value="1"/>
</dbReference>
<feature type="compositionally biased region" description="Polar residues" evidence="3">
    <location>
        <begin position="195"/>
        <end position="211"/>
    </location>
</feature>
<feature type="region of interest" description="Disordered" evidence="3">
    <location>
        <begin position="1153"/>
        <end position="1189"/>
    </location>
</feature>
<feature type="compositionally biased region" description="Basic and acidic residues" evidence="3">
    <location>
        <begin position="250"/>
        <end position="263"/>
    </location>
</feature>
<dbReference type="InterPro" id="IPR036859">
    <property type="entry name" value="CAP-Gly_dom_sf"/>
</dbReference>
<feature type="coiled-coil region" evidence="2">
    <location>
        <begin position="1038"/>
        <end position="1101"/>
    </location>
</feature>
<feature type="region of interest" description="Disordered" evidence="3">
    <location>
        <begin position="801"/>
        <end position="821"/>
    </location>
</feature>
<dbReference type="Proteomes" id="UP000194127">
    <property type="component" value="Unassembled WGS sequence"/>
</dbReference>
<accession>A0A1X6NCH8</accession>
<organism evidence="5 6">
    <name type="scientific">Postia placenta MAD-698-R-SB12</name>
    <dbReference type="NCBI Taxonomy" id="670580"/>
    <lineage>
        <taxon>Eukaryota</taxon>
        <taxon>Fungi</taxon>
        <taxon>Dikarya</taxon>
        <taxon>Basidiomycota</taxon>
        <taxon>Agaricomycotina</taxon>
        <taxon>Agaricomycetes</taxon>
        <taxon>Polyporales</taxon>
        <taxon>Adustoporiaceae</taxon>
        <taxon>Rhodonia</taxon>
    </lineage>
</organism>
<protein>
    <recommendedName>
        <fullName evidence="4">CAP-Gly domain-containing protein</fullName>
    </recommendedName>
</protein>
<dbReference type="PANTHER" id="PTHR23160:SF19">
    <property type="entry name" value="MYOSIN HEAVY CHAIN-RELATED PROTEIN"/>
    <property type="match status" value="1"/>
</dbReference>
<proteinExistence type="predicted"/>
<feature type="compositionally biased region" description="Pro residues" evidence="3">
    <location>
        <begin position="445"/>
        <end position="466"/>
    </location>
</feature>
<evidence type="ECO:0000256" key="3">
    <source>
        <dbReference type="SAM" id="MobiDB-lite"/>
    </source>
</evidence>
<gene>
    <name evidence="5" type="ORF">POSPLADRAFT_1131499</name>
</gene>
<feature type="region of interest" description="Disordered" evidence="3">
    <location>
        <begin position="167"/>
        <end position="467"/>
    </location>
</feature>
<evidence type="ECO:0000259" key="4">
    <source>
        <dbReference type="PROSITE" id="PS50245"/>
    </source>
</evidence>
<dbReference type="Pfam" id="PF01302">
    <property type="entry name" value="CAP_GLY"/>
    <property type="match status" value="1"/>
</dbReference>
<dbReference type="Gene3D" id="1.25.10.10">
    <property type="entry name" value="Leucine-rich Repeat Variant"/>
    <property type="match status" value="2"/>
</dbReference>
<keyword evidence="1 2" id="KW-0175">Coiled coil</keyword>
<feature type="region of interest" description="Disordered" evidence="3">
    <location>
        <begin position="613"/>
        <end position="689"/>
    </location>
</feature>
<feature type="compositionally biased region" description="Low complexity" evidence="3">
    <location>
        <begin position="282"/>
        <end position="297"/>
    </location>
</feature>
<dbReference type="PROSITE" id="PS00845">
    <property type="entry name" value="CAP_GLY_1"/>
    <property type="match status" value="1"/>
</dbReference>
<evidence type="ECO:0000313" key="6">
    <source>
        <dbReference type="Proteomes" id="UP000194127"/>
    </source>
</evidence>
<feature type="coiled-coil region" evidence="2">
    <location>
        <begin position="879"/>
        <end position="991"/>
    </location>
</feature>
<dbReference type="RefSeq" id="XP_024343153.1">
    <property type="nucleotide sequence ID" value="XM_024484091.1"/>
</dbReference>
<dbReference type="SUPFAM" id="SSF74924">
    <property type="entry name" value="Cap-Gly domain"/>
    <property type="match status" value="1"/>
</dbReference>
<dbReference type="GeneID" id="36329040"/>
<name>A0A1X6NCH8_9APHY</name>
<keyword evidence="6" id="KW-1185">Reference proteome</keyword>
<dbReference type="SMART" id="SM01052">
    <property type="entry name" value="CAP_GLY"/>
    <property type="match status" value="1"/>
</dbReference>
<evidence type="ECO:0000313" key="5">
    <source>
        <dbReference type="EMBL" id="OSX66359.1"/>
    </source>
</evidence>
<dbReference type="PANTHER" id="PTHR23160">
    <property type="entry name" value="SYNAPTONEMAL COMPLEX PROTEIN-RELATED"/>
    <property type="match status" value="1"/>
</dbReference>